<dbReference type="EMBL" id="AQGU01000029">
    <property type="protein sequence ID" value="MBE0361476.1"/>
    <property type="molecule type" value="Genomic_DNA"/>
</dbReference>
<name>A0ABR9E4D2_9GAMM</name>
<protein>
    <recommendedName>
        <fullName evidence="3">IS630 family transposase</fullName>
    </recommendedName>
</protein>
<dbReference type="SUPFAM" id="SSF46689">
    <property type="entry name" value="Homeodomain-like"/>
    <property type="match status" value="1"/>
</dbReference>
<organism evidence="1 2">
    <name type="scientific">Pseudoalteromonas aliena SW19</name>
    <dbReference type="NCBI Taxonomy" id="1314866"/>
    <lineage>
        <taxon>Bacteria</taxon>
        <taxon>Pseudomonadati</taxon>
        <taxon>Pseudomonadota</taxon>
        <taxon>Gammaproteobacteria</taxon>
        <taxon>Alteromonadales</taxon>
        <taxon>Pseudoalteromonadaceae</taxon>
        <taxon>Pseudoalteromonas</taxon>
    </lineage>
</organism>
<dbReference type="Pfam" id="PF13551">
    <property type="entry name" value="HTH_29"/>
    <property type="match status" value="1"/>
</dbReference>
<sequence length="122" mass="14057">MKVLDFYSNEDHDTSINKIELTAEQKADLEAFHDTSRDGRIRDRIKAVLLRSEGWSAAMIAQALRLHETTITRHINDYISKNKLAPENGGSHPYLSHEQTADVIEHITQNTYRYSYETSSTY</sequence>
<reference evidence="1 2" key="1">
    <citation type="submission" date="2015-06" db="EMBL/GenBank/DDBJ databases">
        <title>Genome sequence of Pseudoalteromonas aliena.</title>
        <authorList>
            <person name="Xie B.-B."/>
            <person name="Rong J.-C."/>
            <person name="Qin Q.-L."/>
            <person name="Zhang Y.-Z."/>
        </authorList>
    </citation>
    <scope>NUCLEOTIDE SEQUENCE [LARGE SCALE GENOMIC DNA]</scope>
    <source>
        <strain evidence="1 2">SW19</strain>
    </source>
</reference>
<proteinExistence type="predicted"/>
<evidence type="ECO:0000313" key="1">
    <source>
        <dbReference type="EMBL" id="MBE0361476.1"/>
    </source>
</evidence>
<dbReference type="InterPro" id="IPR009057">
    <property type="entry name" value="Homeodomain-like_sf"/>
</dbReference>
<evidence type="ECO:0000313" key="2">
    <source>
        <dbReference type="Proteomes" id="UP000648482"/>
    </source>
</evidence>
<dbReference type="RefSeq" id="WP_193156524.1">
    <property type="nucleotide sequence ID" value="NZ_AQGU01000029.1"/>
</dbReference>
<accession>A0ABR9E4D2</accession>
<keyword evidence="2" id="KW-1185">Reference proteome</keyword>
<comment type="caution">
    <text evidence="1">The sequence shown here is derived from an EMBL/GenBank/DDBJ whole genome shotgun (WGS) entry which is preliminary data.</text>
</comment>
<evidence type="ECO:0008006" key="3">
    <source>
        <dbReference type="Google" id="ProtNLM"/>
    </source>
</evidence>
<dbReference type="Proteomes" id="UP000648482">
    <property type="component" value="Unassembled WGS sequence"/>
</dbReference>
<gene>
    <name evidence="1" type="ORF">PALI_b0456</name>
</gene>